<reference evidence="2 3" key="1">
    <citation type="submission" date="2016-05" db="EMBL/GenBank/DDBJ databases">
        <title>Complete genome sequence of Corynebacterium crudilactis, a new Corynebacterium species isolated from raw cow's milk.</title>
        <authorList>
            <person name="Christian R."/>
            <person name="Zimmermann J."/>
            <person name="Lipski A."/>
            <person name="Kalinowski J."/>
        </authorList>
    </citation>
    <scope>NUCLEOTIDE SEQUENCE [LARGE SCALE GENOMIC DNA]</scope>
    <source>
        <strain evidence="2 3">JZ16</strain>
    </source>
</reference>
<dbReference type="SUPFAM" id="SSF55136">
    <property type="entry name" value="Probable bacterial effector-binding domain"/>
    <property type="match status" value="1"/>
</dbReference>
<proteinExistence type="predicted"/>
<gene>
    <name evidence="2" type="ORF">ccrud_06915</name>
</gene>
<evidence type="ECO:0000313" key="2">
    <source>
        <dbReference type="EMBL" id="ANE03968.1"/>
    </source>
</evidence>
<protein>
    <submittedName>
        <fullName evidence="2">Transcriptional regulator</fullName>
    </submittedName>
</protein>
<dbReference type="AlphaFoldDB" id="A0A172QTJ5"/>
<sequence length="166" mass="17817">MYLMKPPVSELEILEVDDIATVVAVFDNHPMSEMASAFDSTYQVLFPTLAAQGIHPIGPGYALYTSVPSDTVSLEVGIPVDQPLDGDITADNGIVLKNSTIPGGKIARISHLGSFDGLGQAWGTFMESVAQAGHSADMPFWEVYVTEPSPDMDPATLQTDLYTKLK</sequence>
<dbReference type="OrthoDB" id="64208at2"/>
<dbReference type="InterPro" id="IPR011256">
    <property type="entry name" value="Reg_factor_effector_dom_sf"/>
</dbReference>
<dbReference type="EMBL" id="CP015622">
    <property type="protein sequence ID" value="ANE03968.1"/>
    <property type="molecule type" value="Genomic_DNA"/>
</dbReference>
<organism evidence="2 3">
    <name type="scientific">Corynebacterium crudilactis</name>
    <dbReference type="NCBI Taxonomy" id="1652495"/>
    <lineage>
        <taxon>Bacteria</taxon>
        <taxon>Bacillati</taxon>
        <taxon>Actinomycetota</taxon>
        <taxon>Actinomycetes</taxon>
        <taxon>Mycobacteriales</taxon>
        <taxon>Corynebacteriaceae</taxon>
        <taxon>Corynebacterium</taxon>
    </lineage>
</organism>
<dbReference type="RefSeq" id="WP_066565559.1">
    <property type="nucleotide sequence ID" value="NZ_CP015622.1"/>
</dbReference>
<evidence type="ECO:0000313" key="3">
    <source>
        <dbReference type="Proteomes" id="UP000076929"/>
    </source>
</evidence>
<accession>A0A172QTJ5</accession>
<dbReference type="SMART" id="SM00871">
    <property type="entry name" value="AraC_E_bind"/>
    <property type="match status" value="1"/>
</dbReference>
<evidence type="ECO:0000259" key="1">
    <source>
        <dbReference type="SMART" id="SM00871"/>
    </source>
</evidence>
<name>A0A172QTJ5_9CORY</name>
<dbReference type="STRING" id="1652495.ccrud_06915"/>
<keyword evidence="3" id="KW-1185">Reference proteome</keyword>
<dbReference type="KEGG" id="ccjz:ccrud_06915"/>
<dbReference type="InterPro" id="IPR010499">
    <property type="entry name" value="AraC_E-bd"/>
</dbReference>
<dbReference type="Pfam" id="PF06445">
    <property type="entry name" value="GyrI-like"/>
    <property type="match status" value="1"/>
</dbReference>
<dbReference type="InterPro" id="IPR029442">
    <property type="entry name" value="GyrI-like"/>
</dbReference>
<dbReference type="Gene3D" id="3.20.80.10">
    <property type="entry name" value="Regulatory factor, effector binding domain"/>
    <property type="match status" value="1"/>
</dbReference>
<feature type="domain" description="AraC effector-binding" evidence="1">
    <location>
        <begin position="9"/>
        <end position="166"/>
    </location>
</feature>
<dbReference type="Proteomes" id="UP000076929">
    <property type="component" value="Chromosome"/>
</dbReference>